<dbReference type="Proteomes" id="UP000295807">
    <property type="component" value="Unassembled WGS sequence"/>
</dbReference>
<dbReference type="InterPro" id="IPR004360">
    <property type="entry name" value="Glyas_Fos-R_dOase_dom"/>
</dbReference>
<organism evidence="2 3">
    <name type="scientific">Anseongella ginsenosidimutans</name>
    <dbReference type="NCBI Taxonomy" id="496056"/>
    <lineage>
        <taxon>Bacteria</taxon>
        <taxon>Pseudomonadati</taxon>
        <taxon>Bacteroidota</taxon>
        <taxon>Sphingobacteriia</taxon>
        <taxon>Sphingobacteriales</taxon>
        <taxon>Sphingobacteriaceae</taxon>
        <taxon>Anseongella</taxon>
    </lineage>
</organism>
<reference evidence="2 3" key="1">
    <citation type="submission" date="2019-03" db="EMBL/GenBank/DDBJ databases">
        <title>Genomic Encyclopedia of Type Strains, Phase IV (KMG-IV): sequencing the most valuable type-strain genomes for metagenomic binning, comparative biology and taxonomic classification.</title>
        <authorList>
            <person name="Goeker M."/>
        </authorList>
    </citation>
    <scope>NUCLEOTIDE SEQUENCE [LARGE SCALE GENOMIC DNA]</scope>
    <source>
        <strain evidence="2 3">DSM 21100</strain>
    </source>
</reference>
<evidence type="ECO:0000259" key="1">
    <source>
        <dbReference type="PROSITE" id="PS51819"/>
    </source>
</evidence>
<comment type="caution">
    <text evidence="2">The sequence shown here is derived from an EMBL/GenBank/DDBJ whole genome shotgun (WGS) entry which is preliminary data.</text>
</comment>
<evidence type="ECO:0000313" key="3">
    <source>
        <dbReference type="Proteomes" id="UP000295807"/>
    </source>
</evidence>
<sequence length="123" mass="13607">MNIPKEHQRLMPYFILKGAEKFINFTTAVFGAELIARHQQEGGEGIMHAEIRIGETVIMFAEATEQWPPQTGSIFIYVENADSTYATALREGAVSVMEPADKGYGRSGGVKDPTGVTWWITSL</sequence>
<dbReference type="PANTHER" id="PTHR34109:SF1">
    <property type="entry name" value="VOC DOMAIN-CONTAINING PROTEIN"/>
    <property type="match status" value="1"/>
</dbReference>
<dbReference type="InterPro" id="IPR037523">
    <property type="entry name" value="VOC_core"/>
</dbReference>
<dbReference type="PANTHER" id="PTHR34109">
    <property type="entry name" value="BNAUNNG04460D PROTEIN-RELATED"/>
    <property type="match status" value="1"/>
</dbReference>
<keyword evidence="3" id="KW-1185">Reference proteome</keyword>
<dbReference type="OrthoDB" id="9795306at2"/>
<dbReference type="SUPFAM" id="SSF54593">
    <property type="entry name" value="Glyoxalase/Bleomycin resistance protein/Dihydroxybiphenyl dioxygenase"/>
    <property type="match status" value="1"/>
</dbReference>
<dbReference type="Gene3D" id="3.30.720.110">
    <property type="match status" value="1"/>
</dbReference>
<dbReference type="AlphaFoldDB" id="A0A4R3KQ03"/>
<dbReference type="Pfam" id="PF00903">
    <property type="entry name" value="Glyoxalase"/>
    <property type="match status" value="1"/>
</dbReference>
<evidence type="ECO:0000313" key="2">
    <source>
        <dbReference type="EMBL" id="TCS86016.1"/>
    </source>
</evidence>
<proteinExistence type="predicted"/>
<dbReference type="RefSeq" id="WP_132129824.1">
    <property type="nucleotide sequence ID" value="NZ_CP042432.1"/>
</dbReference>
<dbReference type="PROSITE" id="PS51819">
    <property type="entry name" value="VOC"/>
    <property type="match status" value="1"/>
</dbReference>
<dbReference type="Gene3D" id="3.30.720.120">
    <property type="match status" value="1"/>
</dbReference>
<feature type="domain" description="VOC" evidence="1">
    <location>
        <begin position="8"/>
        <end position="123"/>
    </location>
</feature>
<name>A0A4R3KQ03_9SPHI</name>
<dbReference type="CDD" id="cd07246">
    <property type="entry name" value="VOC_like"/>
    <property type="match status" value="1"/>
</dbReference>
<protein>
    <submittedName>
        <fullName evidence="2">Putative glyoxalase superfamily protein PhnB</fullName>
    </submittedName>
</protein>
<accession>A0A4R3KQ03</accession>
<dbReference type="EMBL" id="SMAD01000009">
    <property type="protein sequence ID" value="TCS86016.1"/>
    <property type="molecule type" value="Genomic_DNA"/>
</dbReference>
<dbReference type="InterPro" id="IPR029068">
    <property type="entry name" value="Glyas_Bleomycin-R_OHBP_Dase"/>
</dbReference>
<gene>
    <name evidence="2" type="ORF">EDD80_10941</name>
</gene>